<keyword evidence="3" id="KW-0808">Transferase</keyword>
<evidence type="ECO:0000256" key="1">
    <source>
        <dbReference type="ARBA" id="ARBA00005051"/>
    </source>
</evidence>
<dbReference type="EC" id="2.7.6.3" evidence="2"/>
<keyword evidence="6" id="KW-0067">ATP-binding</keyword>
<dbReference type="Gene3D" id="3.30.70.560">
    <property type="entry name" value="7,8-Dihydro-6-hydroxymethylpterin-pyrophosphokinase HPPK"/>
    <property type="match status" value="1"/>
</dbReference>
<comment type="caution">
    <text evidence="9">The sequence shown here is derived from an EMBL/GenBank/DDBJ whole genome shotgun (WGS) entry which is preliminary data.</text>
</comment>
<accession>A0ABT7VTW3</accession>
<comment type="pathway">
    <text evidence="1">Cofactor biosynthesis; tetrahydrofolate biosynthesis; 2-amino-4-hydroxy-6-hydroxymethyl-7,8-dihydropteridine diphosphate from 7,8-dihydroneopterin triphosphate: step 4/4.</text>
</comment>
<evidence type="ECO:0000256" key="2">
    <source>
        <dbReference type="ARBA" id="ARBA00013253"/>
    </source>
</evidence>
<evidence type="ECO:0000313" key="10">
    <source>
        <dbReference type="Proteomes" id="UP001171945"/>
    </source>
</evidence>
<evidence type="ECO:0000256" key="5">
    <source>
        <dbReference type="ARBA" id="ARBA00022777"/>
    </source>
</evidence>
<keyword evidence="5" id="KW-0418">Kinase</keyword>
<feature type="non-terminal residue" evidence="9">
    <location>
        <position position="1"/>
    </location>
</feature>
<keyword evidence="4" id="KW-0547">Nucleotide-binding</keyword>
<reference evidence="9" key="1">
    <citation type="submission" date="2023-06" db="EMBL/GenBank/DDBJ databases">
        <title>Uncultivated large filamentous bacteria from sulfidic sediments reveal new species and different genomic features in energy metabolism and defense.</title>
        <authorList>
            <person name="Fonseca A."/>
        </authorList>
    </citation>
    <scope>NUCLEOTIDE SEQUENCE</scope>
    <source>
        <strain evidence="9">HSG4</strain>
    </source>
</reference>
<evidence type="ECO:0000259" key="8">
    <source>
        <dbReference type="Pfam" id="PF01288"/>
    </source>
</evidence>
<evidence type="ECO:0000256" key="7">
    <source>
        <dbReference type="ARBA" id="ARBA00022909"/>
    </source>
</evidence>
<organism evidence="9 10">
    <name type="scientific">Candidatus Marithioploca araucensis</name>
    <dbReference type="NCBI Taxonomy" id="70273"/>
    <lineage>
        <taxon>Bacteria</taxon>
        <taxon>Pseudomonadati</taxon>
        <taxon>Pseudomonadota</taxon>
        <taxon>Gammaproteobacteria</taxon>
        <taxon>Thiotrichales</taxon>
        <taxon>Thiotrichaceae</taxon>
        <taxon>Candidatus Marithioploca</taxon>
    </lineage>
</organism>
<proteinExistence type="predicted"/>
<evidence type="ECO:0000256" key="6">
    <source>
        <dbReference type="ARBA" id="ARBA00022840"/>
    </source>
</evidence>
<evidence type="ECO:0000256" key="3">
    <source>
        <dbReference type="ARBA" id="ARBA00022679"/>
    </source>
</evidence>
<protein>
    <recommendedName>
        <fullName evidence="2">2-amino-4-hydroxy-6-hydroxymethyldihydropteridine diphosphokinase</fullName>
        <ecNumber evidence="2">2.7.6.3</ecNumber>
    </recommendedName>
</protein>
<feature type="domain" description="7,8-dihydro-6-hydroxymethylpterin-pyrophosphokinase" evidence="8">
    <location>
        <begin position="3"/>
        <end position="67"/>
    </location>
</feature>
<keyword evidence="7" id="KW-0289">Folate biosynthesis</keyword>
<dbReference type="Proteomes" id="UP001171945">
    <property type="component" value="Unassembled WGS sequence"/>
</dbReference>
<dbReference type="PANTHER" id="PTHR43071:SF2">
    <property type="entry name" value="2-AMINO-4-HYDROXY-6-HYDROXYMETHYLDIHYDROPTERIDINE PYROPHOSPHOKINASE"/>
    <property type="match status" value="1"/>
</dbReference>
<dbReference type="SUPFAM" id="SSF55083">
    <property type="entry name" value="6-hydroxymethyl-7,8-dihydropterin pyrophosphokinase, HPPK"/>
    <property type="match status" value="1"/>
</dbReference>
<dbReference type="Pfam" id="PF01288">
    <property type="entry name" value="HPPK"/>
    <property type="match status" value="1"/>
</dbReference>
<dbReference type="PANTHER" id="PTHR43071">
    <property type="entry name" value="2-AMINO-4-HYDROXY-6-HYDROXYMETHYLDIHYDROPTERIDINE PYROPHOSPHOKINASE"/>
    <property type="match status" value="1"/>
</dbReference>
<dbReference type="EMBL" id="JAUCGM010000393">
    <property type="protein sequence ID" value="MDM8562997.1"/>
    <property type="molecule type" value="Genomic_DNA"/>
</dbReference>
<gene>
    <name evidence="9" type="ORF">QUF54_06555</name>
</gene>
<keyword evidence="10" id="KW-1185">Reference proteome</keyword>
<evidence type="ECO:0000313" key="9">
    <source>
        <dbReference type="EMBL" id="MDM8562997.1"/>
    </source>
</evidence>
<evidence type="ECO:0000256" key="4">
    <source>
        <dbReference type="ARBA" id="ARBA00022741"/>
    </source>
</evidence>
<dbReference type="InterPro" id="IPR000550">
    <property type="entry name" value="Hppk"/>
</dbReference>
<dbReference type="InterPro" id="IPR035907">
    <property type="entry name" value="Hppk_sf"/>
</dbReference>
<sequence length="97" mass="11502">YHVIHILRVIEKNNDRQRTNNRFNARTLDIDLLLYDDLILENEDIKIPRDEIIKYAFVLLPLAEIAPTLKHPITGKSYAELWQTFDKKGQILKKVNF</sequence>
<name>A0ABT7VTW3_9GAMM</name>